<protein>
    <recommendedName>
        <fullName evidence="2">C2H2-type domain-containing protein</fullName>
    </recommendedName>
</protein>
<evidence type="ECO:0000256" key="1">
    <source>
        <dbReference type="SAM" id="MobiDB-lite"/>
    </source>
</evidence>
<accession>A0A5N7C5E2</accession>
<feature type="domain" description="C2H2-type" evidence="2">
    <location>
        <begin position="196"/>
        <end position="217"/>
    </location>
</feature>
<dbReference type="InterPro" id="IPR013087">
    <property type="entry name" value="Znf_C2H2_type"/>
</dbReference>
<reference evidence="3" key="1">
    <citation type="submission" date="2019-04" db="EMBL/GenBank/DDBJ databases">
        <title>Friends and foes A comparative genomics studyof 23 Aspergillus species from section Flavi.</title>
        <authorList>
            <consortium name="DOE Joint Genome Institute"/>
            <person name="Kjaerbolling I."/>
            <person name="Vesth T."/>
            <person name="Frisvad J.C."/>
            <person name="Nybo J.L."/>
            <person name="Theobald S."/>
            <person name="Kildgaard S."/>
            <person name="Isbrandt T."/>
            <person name="Kuo A."/>
            <person name="Sato A."/>
            <person name="Lyhne E.K."/>
            <person name="Kogle M.E."/>
            <person name="Wiebenga A."/>
            <person name="Kun R.S."/>
            <person name="Lubbers R.J."/>
            <person name="Makela M.R."/>
            <person name="Barry K."/>
            <person name="Chovatia M."/>
            <person name="Clum A."/>
            <person name="Daum C."/>
            <person name="Haridas S."/>
            <person name="He G."/>
            <person name="LaButti K."/>
            <person name="Lipzen A."/>
            <person name="Mondo S."/>
            <person name="Riley R."/>
            <person name="Salamov A."/>
            <person name="Simmons B.A."/>
            <person name="Magnuson J.K."/>
            <person name="Henrissat B."/>
            <person name="Mortensen U.H."/>
            <person name="Larsen T.O."/>
            <person name="Devries R.P."/>
            <person name="Grigoriev I.V."/>
            <person name="Machida M."/>
            <person name="Baker S.E."/>
            <person name="Andersen M.R."/>
        </authorList>
    </citation>
    <scope>NUCLEOTIDE SEQUENCE [LARGE SCALE GENOMIC DNA]</scope>
    <source>
        <strain evidence="3">IBT 14317</strain>
    </source>
</reference>
<gene>
    <name evidence="3" type="ORF">BDV23DRAFT_98846</name>
</gene>
<proteinExistence type="predicted"/>
<name>A0A5N7C5E2_PETAA</name>
<evidence type="ECO:0000259" key="2">
    <source>
        <dbReference type="PROSITE" id="PS00028"/>
    </source>
</evidence>
<dbReference type="PROSITE" id="PS00028">
    <property type="entry name" value="ZINC_FINGER_C2H2_1"/>
    <property type="match status" value="1"/>
</dbReference>
<dbReference type="AlphaFoldDB" id="A0A5N7C5E2"/>
<evidence type="ECO:0000313" key="3">
    <source>
        <dbReference type="EMBL" id="KAE8389310.1"/>
    </source>
</evidence>
<dbReference type="PANTHER" id="PTHR35391:SF3">
    <property type="entry name" value="FINGER DOMAIN PROTEIN, PUTATIVE (AFU_ORTHOLOGUE AFUA_8G04300)-RELATED"/>
    <property type="match status" value="1"/>
</dbReference>
<dbReference type="Proteomes" id="UP000326877">
    <property type="component" value="Unassembled WGS sequence"/>
</dbReference>
<dbReference type="PANTHER" id="PTHR35391">
    <property type="entry name" value="C2H2-TYPE DOMAIN-CONTAINING PROTEIN-RELATED"/>
    <property type="match status" value="1"/>
</dbReference>
<feature type="region of interest" description="Disordered" evidence="1">
    <location>
        <begin position="1"/>
        <end position="61"/>
    </location>
</feature>
<sequence length="445" mass="50282">MQEQTQAFPRRVNGSDSNNTSMPCEAKSMINSSSASPPRTPYYTQEYEKPNTENNLRPLPQMPSESTTAVRYGEFASSTFIDRGAVLRHVAFDHAGHEHGQTGTFRESPADNQSRWPTLDLLLNPTGDQPSNTCDVPNKSHLYLPSSAYHIDFAQGNEDKPNGSSSEAIFQDLLSIDKLLIPPKSKPETVSTIYICITCYELYRYRNILKKHVENGHLPDRLPPTCVCGRLVCSRDEYLLCFSNHCMDEANRTAMEGEDMQDSAYWTASDSQRRTLENIMGSFISRINQEFPGLAHKLIHRLARAQLRHFGRVIGNMKQHAQALGPDHCQAGDRCFLKSLPSLIVKASQGKAIINAPSFSSSLAKLPAIFECPYCLQTRVFRTTSQWRDHICEDMELFDCTFPDRNGCVNQTQWFRHVSGERHEIYLPKGTYSKSCRPFTRGKLG</sequence>
<dbReference type="OrthoDB" id="4406232at2759"/>
<dbReference type="InterPro" id="IPR058925">
    <property type="entry name" value="zf-C2H2_AcuF"/>
</dbReference>
<dbReference type="Pfam" id="PF26082">
    <property type="entry name" value="zf-C2H2_AcuF"/>
    <property type="match status" value="1"/>
</dbReference>
<organism evidence="3">
    <name type="scientific">Petromyces alliaceus</name>
    <name type="common">Aspergillus alliaceus</name>
    <dbReference type="NCBI Taxonomy" id="209559"/>
    <lineage>
        <taxon>Eukaryota</taxon>
        <taxon>Fungi</taxon>
        <taxon>Dikarya</taxon>
        <taxon>Ascomycota</taxon>
        <taxon>Pezizomycotina</taxon>
        <taxon>Eurotiomycetes</taxon>
        <taxon>Eurotiomycetidae</taxon>
        <taxon>Eurotiales</taxon>
        <taxon>Aspergillaceae</taxon>
        <taxon>Aspergillus</taxon>
        <taxon>Aspergillus subgen. Circumdati</taxon>
    </lineage>
</organism>
<dbReference type="EMBL" id="ML735267">
    <property type="protein sequence ID" value="KAE8389310.1"/>
    <property type="molecule type" value="Genomic_DNA"/>
</dbReference>